<evidence type="ECO:0000256" key="1">
    <source>
        <dbReference type="ARBA" id="ARBA00023172"/>
    </source>
</evidence>
<dbReference type="SUPFAM" id="SSF56349">
    <property type="entry name" value="DNA breaking-rejoining enzymes"/>
    <property type="match status" value="1"/>
</dbReference>
<reference evidence="2 3" key="1">
    <citation type="submission" date="2019-03" db="EMBL/GenBank/DDBJ databases">
        <title>Genomic Encyclopedia of Archaeal and Bacterial Type Strains, Phase II (KMG-II): from individual species to whole genera.</title>
        <authorList>
            <person name="Goeker M."/>
        </authorList>
    </citation>
    <scope>NUCLEOTIDE SEQUENCE [LARGE SCALE GENOMIC DNA]</scope>
    <source>
        <strain evidence="2 3">DSM 27697</strain>
    </source>
</reference>
<sequence>MNVSTNIIAFGDKRLKSIRENYERLIQRAREQFPLVLKSNPYLIGNYEDTSWRYRGETVWFNTLPKGRRSNQHRLDWDPEVTELVKAFVTDKLFKSRTRKEPLSKSRVIALRNFVPTMIQSGITALDQINSESYHTAFHTILEGSKDPTSVIQDLNLFIQFLSDAHVLRSVIDLRSPIKDQSVKEKVGPKAKTGKMPLPELIRAIIALRWKVEESFDGSDRAISDTLCVYTQVFAYALGLRAGEILRIPHDCLFWDGPDLRCRVYTEKGQQARAPYVPTIWRELVIEVVDRIKNLTDIYRKRARELEKNQRLSEVDTRLDRWREERESDAQALVQELDDYLSKKRVEATNTWTLKLAIKPEMEYSLDDLQSILPIYSQAKSTADKVKYYTKWGLNLTVHPIDPKKSSYTISGRSILIFVDDQVEYRASHITEQEFLSILHARDVYRFNSGDKTISSLTKTADGSTATCYTFNPENFAGKGRAPAVMSRNDAAAKLRDYALGGFDPYTKIDLYSFNKLFPEIPLLFSRTKAGSLKSFQAQNPLFKINDKQKIYAKVKTENSHIRYSVNEGFTIDITSIHSMLFETFTSSNLALEKEVWEQDKKDQEEEATFTGTAVMITSKAFSVEQNVSDFLFLRCRLMSRNANSLVPEILSYQALSYAMHGNDRFKSMFERYDVDVPDNIRKSWSSHHGRHWKTTSMLRAGLEAEVVNRYMGREASQLDHYDHNTGTERAKILGEAMQENQTRFLGAIPQTVRKMQHENIPAKEIDEYLNETVQTAQHTPCGMCVGSLNLNPCEFNMGCLVGNEGNGCSRYIFDTRDAAMRVTLANEKDKSEKEISRLLDVFDAGNPAAEKHILRHATLVENINKVFDYSNRLLASTSKKTTEIAPFEEEGSLPDDCPFGCGGD</sequence>
<proteinExistence type="predicted"/>
<name>A0A4R1H5P7_9GAMM</name>
<keyword evidence="3" id="KW-1185">Reference proteome</keyword>
<evidence type="ECO:0000313" key="3">
    <source>
        <dbReference type="Proteomes" id="UP000294546"/>
    </source>
</evidence>
<dbReference type="InterPro" id="IPR011010">
    <property type="entry name" value="DNA_brk_join_enz"/>
</dbReference>
<protein>
    <submittedName>
        <fullName evidence="2">Uncharacterized protein</fullName>
    </submittedName>
</protein>
<dbReference type="OrthoDB" id="6725579at2"/>
<accession>A0A4R1H5P7</accession>
<dbReference type="GO" id="GO:0006310">
    <property type="term" value="P:DNA recombination"/>
    <property type="evidence" value="ECO:0007669"/>
    <property type="project" value="UniProtKB-KW"/>
</dbReference>
<organism evidence="2 3">
    <name type="scientific">Marinobacterium mangrovicola</name>
    <dbReference type="NCBI Taxonomy" id="1476959"/>
    <lineage>
        <taxon>Bacteria</taxon>
        <taxon>Pseudomonadati</taxon>
        <taxon>Pseudomonadota</taxon>
        <taxon>Gammaproteobacteria</taxon>
        <taxon>Oceanospirillales</taxon>
        <taxon>Oceanospirillaceae</taxon>
        <taxon>Marinobacterium</taxon>
    </lineage>
</organism>
<dbReference type="Gene3D" id="1.10.443.10">
    <property type="entry name" value="Intergrase catalytic core"/>
    <property type="match status" value="1"/>
</dbReference>
<evidence type="ECO:0000313" key="2">
    <source>
        <dbReference type="EMBL" id="TCK16418.1"/>
    </source>
</evidence>
<dbReference type="GO" id="GO:0015074">
    <property type="term" value="P:DNA integration"/>
    <property type="evidence" value="ECO:0007669"/>
    <property type="project" value="InterPro"/>
</dbReference>
<keyword evidence="1" id="KW-0233">DNA recombination</keyword>
<dbReference type="AlphaFoldDB" id="A0A4R1H5P7"/>
<comment type="caution">
    <text evidence="2">The sequence shown here is derived from an EMBL/GenBank/DDBJ whole genome shotgun (WGS) entry which is preliminary data.</text>
</comment>
<dbReference type="GO" id="GO:0003677">
    <property type="term" value="F:DNA binding"/>
    <property type="evidence" value="ECO:0007669"/>
    <property type="project" value="InterPro"/>
</dbReference>
<dbReference type="Proteomes" id="UP000294546">
    <property type="component" value="Unassembled WGS sequence"/>
</dbReference>
<gene>
    <name evidence="2" type="ORF">CLV83_0126</name>
</gene>
<dbReference type="EMBL" id="SMFU01000002">
    <property type="protein sequence ID" value="TCK16418.1"/>
    <property type="molecule type" value="Genomic_DNA"/>
</dbReference>
<dbReference type="InterPro" id="IPR013762">
    <property type="entry name" value="Integrase-like_cat_sf"/>
</dbReference>
<dbReference type="RefSeq" id="WP_132286048.1">
    <property type="nucleotide sequence ID" value="NZ_SMFU01000002.1"/>
</dbReference>